<organism evidence="1 2">
    <name type="scientific">Stackebrandtia nassauensis (strain DSM 44728 / CIP 108903 / NRRL B-16338 / NBRC 102104 / LLR-40K-21)</name>
    <dbReference type="NCBI Taxonomy" id="446470"/>
    <lineage>
        <taxon>Bacteria</taxon>
        <taxon>Bacillati</taxon>
        <taxon>Actinomycetota</taxon>
        <taxon>Actinomycetes</taxon>
        <taxon>Glycomycetales</taxon>
        <taxon>Glycomycetaceae</taxon>
        <taxon>Stackebrandtia</taxon>
    </lineage>
</organism>
<accession>D3PZQ0</accession>
<dbReference type="AlphaFoldDB" id="D3PZQ0"/>
<dbReference type="Proteomes" id="UP000000844">
    <property type="component" value="Chromosome"/>
</dbReference>
<dbReference type="KEGG" id="sna:Snas_3933"/>
<sequence>MKWTVTLRSAGGQEWTYEIETDPKTSQTEVARAAWLWHDREGGGEVDPRLTEANRA</sequence>
<gene>
    <name evidence="1" type="ordered locus">Snas_3933</name>
</gene>
<dbReference type="HOGENOM" id="CLU_3012114_0_0_11"/>
<evidence type="ECO:0000313" key="1">
    <source>
        <dbReference type="EMBL" id="ADD43587.1"/>
    </source>
</evidence>
<dbReference type="EMBL" id="CP001778">
    <property type="protein sequence ID" value="ADD43587.1"/>
    <property type="molecule type" value="Genomic_DNA"/>
</dbReference>
<proteinExistence type="predicted"/>
<keyword evidence="2" id="KW-1185">Reference proteome</keyword>
<name>D3PZQ0_STANL</name>
<protein>
    <submittedName>
        <fullName evidence="1">Uncharacterized protein</fullName>
    </submittedName>
</protein>
<reference evidence="1 2" key="1">
    <citation type="journal article" date="2009" name="Stand. Genomic Sci.">
        <title>Complete genome sequence of Stackebrandtia nassauensis type strain (LLR-40K-21).</title>
        <authorList>
            <person name="Munk C."/>
            <person name="Lapidus A."/>
            <person name="Copeland A."/>
            <person name="Jando M."/>
            <person name="Mayilraj S."/>
            <person name="Glavina Del Rio T."/>
            <person name="Nolan M."/>
            <person name="Chen F."/>
            <person name="Lucas S."/>
            <person name="Tice H."/>
            <person name="Cheng J.F."/>
            <person name="Han C."/>
            <person name="Detter J.C."/>
            <person name="Bruce D."/>
            <person name="Goodwin L."/>
            <person name="Chain P."/>
            <person name="Pitluck S."/>
            <person name="Goker M."/>
            <person name="Ovchinikova G."/>
            <person name="Pati A."/>
            <person name="Ivanova N."/>
            <person name="Mavromatis K."/>
            <person name="Chen A."/>
            <person name="Palaniappan K."/>
            <person name="Land M."/>
            <person name="Hauser L."/>
            <person name="Chang Y.J."/>
            <person name="Jeffries C.D."/>
            <person name="Bristow J."/>
            <person name="Eisen J.A."/>
            <person name="Markowitz V."/>
            <person name="Hugenholtz P."/>
            <person name="Kyrpides N.C."/>
            <person name="Klenk H.P."/>
        </authorList>
    </citation>
    <scope>NUCLEOTIDE SEQUENCE [LARGE SCALE GENOMIC DNA]</scope>
    <source>
        <strain evidence="2">DSM 44728 / CIP 108903 / NRRL B-16338 / NBRC 102104 / LLR-40K-21</strain>
    </source>
</reference>
<evidence type="ECO:0000313" key="2">
    <source>
        <dbReference type="Proteomes" id="UP000000844"/>
    </source>
</evidence>